<proteinExistence type="predicted"/>
<gene>
    <name evidence="9" type="ORF">SNE25_20835</name>
</gene>
<dbReference type="InterPro" id="IPR036259">
    <property type="entry name" value="MFS_trans_sf"/>
</dbReference>
<feature type="transmembrane region" description="Helical" evidence="7">
    <location>
        <begin position="218"/>
        <end position="242"/>
    </location>
</feature>
<evidence type="ECO:0000259" key="8">
    <source>
        <dbReference type="PROSITE" id="PS50850"/>
    </source>
</evidence>
<dbReference type="InterPro" id="IPR020846">
    <property type="entry name" value="MFS_dom"/>
</dbReference>
<keyword evidence="2" id="KW-0813">Transport</keyword>
<name>A0ABZ0TFN6_9SPHI</name>
<keyword evidence="6 7" id="KW-0472">Membrane</keyword>
<evidence type="ECO:0000256" key="1">
    <source>
        <dbReference type="ARBA" id="ARBA00004651"/>
    </source>
</evidence>
<evidence type="ECO:0000256" key="2">
    <source>
        <dbReference type="ARBA" id="ARBA00022448"/>
    </source>
</evidence>
<keyword evidence="3" id="KW-1003">Cell membrane</keyword>
<dbReference type="Proteomes" id="UP001324380">
    <property type="component" value="Chromosome"/>
</dbReference>
<feature type="transmembrane region" description="Helical" evidence="7">
    <location>
        <begin position="80"/>
        <end position="100"/>
    </location>
</feature>
<feature type="transmembrane region" description="Helical" evidence="7">
    <location>
        <begin position="310"/>
        <end position="334"/>
    </location>
</feature>
<accession>A0ABZ0TFN6</accession>
<keyword evidence="10" id="KW-1185">Reference proteome</keyword>
<protein>
    <submittedName>
        <fullName evidence="9">MFS transporter</fullName>
    </submittedName>
</protein>
<dbReference type="RefSeq" id="WP_321560933.1">
    <property type="nucleotide sequence ID" value="NZ_CP139558.1"/>
</dbReference>
<dbReference type="SUPFAM" id="SSF103473">
    <property type="entry name" value="MFS general substrate transporter"/>
    <property type="match status" value="1"/>
</dbReference>
<evidence type="ECO:0000256" key="7">
    <source>
        <dbReference type="SAM" id="Phobius"/>
    </source>
</evidence>
<feature type="transmembrane region" description="Helical" evidence="7">
    <location>
        <begin position="286"/>
        <end position="304"/>
    </location>
</feature>
<dbReference type="PANTHER" id="PTHR23517">
    <property type="entry name" value="RESISTANCE PROTEIN MDTM, PUTATIVE-RELATED-RELATED"/>
    <property type="match status" value="1"/>
</dbReference>
<evidence type="ECO:0000256" key="3">
    <source>
        <dbReference type="ARBA" id="ARBA00022475"/>
    </source>
</evidence>
<sequence>MLTSIIQLYQKAYSGLSKNSWYLSIVMFINRSGTMVVPFMSIYTVQQLHFTIVQSGWVMAFFGIGAISGAFISGKLTDKIGFYDIQVGALLIGGILFLVLGYQHTFLSVSIGTLILSICNESFRPANSTAIAHYSTEETKTRSYSLNRLATNLGWAFGGGLGGLLASFNYHLLFWVDGCTNILAALLLLKLMPRAKIKKTVKAATNIIASASAYRDGLYLIFILLSTLFATCFFQFFIMQPVFYKIQWHFNERFIGFLLALNGIIIVLVEMILIHKLEGKRNPLTYIGTGIIVAGSSFVLLNLLPHTAWVALLVVALITLGEILSMPFMNAFWINRASSNNRGEYAALYSMSWSAAQIIAPAVGSQIIAHGGFNLLWWVLGSVCLFSSTGFLILKKFTHPNKQVVIATEDIV</sequence>
<feature type="transmembrane region" description="Helical" evidence="7">
    <location>
        <begin position="55"/>
        <end position="73"/>
    </location>
</feature>
<organism evidence="9 10">
    <name type="scientific">Mucilaginibacter sabulilitoris</name>
    <dbReference type="NCBI Taxonomy" id="1173583"/>
    <lineage>
        <taxon>Bacteria</taxon>
        <taxon>Pseudomonadati</taxon>
        <taxon>Bacteroidota</taxon>
        <taxon>Sphingobacteriia</taxon>
        <taxon>Sphingobacteriales</taxon>
        <taxon>Sphingobacteriaceae</taxon>
        <taxon>Mucilaginibacter</taxon>
    </lineage>
</organism>
<evidence type="ECO:0000256" key="5">
    <source>
        <dbReference type="ARBA" id="ARBA00022989"/>
    </source>
</evidence>
<dbReference type="Gene3D" id="1.20.1250.20">
    <property type="entry name" value="MFS general substrate transporter like domains"/>
    <property type="match status" value="1"/>
</dbReference>
<feature type="transmembrane region" description="Helical" evidence="7">
    <location>
        <begin position="254"/>
        <end position="274"/>
    </location>
</feature>
<dbReference type="Pfam" id="PF07690">
    <property type="entry name" value="MFS_1"/>
    <property type="match status" value="1"/>
</dbReference>
<feature type="transmembrane region" description="Helical" evidence="7">
    <location>
        <begin position="375"/>
        <end position="394"/>
    </location>
</feature>
<feature type="transmembrane region" description="Helical" evidence="7">
    <location>
        <begin position="21"/>
        <end position="43"/>
    </location>
</feature>
<reference evidence="9 10" key="1">
    <citation type="submission" date="2023-11" db="EMBL/GenBank/DDBJ databases">
        <title>Analysis of the Genomes of Mucilaginibacter gossypii cycad 4 and M. sabulilitoris SNA2: microbes with the potential for plant growth promotion.</title>
        <authorList>
            <person name="Hirsch A.M."/>
            <person name="Humm E."/>
            <person name="Rubbi M."/>
            <person name="Del Vecchio G."/>
            <person name="Ha S.M."/>
            <person name="Pellegrini M."/>
            <person name="Gunsalus R.P."/>
        </authorList>
    </citation>
    <scope>NUCLEOTIDE SEQUENCE [LARGE SCALE GENOMIC DNA]</scope>
    <source>
        <strain evidence="9 10">SNA2</strain>
    </source>
</reference>
<dbReference type="InterPro" id="IPR011701">
    <property type="entry name" value="MFS"/>
</dbReference>
<dbReference type="PANTHER" id="PTHR23517:SF2">
    <property type="entry name" value="MULTIDRUG RESISTANCE PROTEIN MDTH"/>
    <property type="match status" value="1"/>
</dbReference>
<dbReference type="PROSITE" id="PS50850">
    <property type="entry name" value="MFS"/>
    <property type="match status" value="1"/>
</dbReference>
<feature type="transmembrane region" description="Helical" evidence="7">
    <location>
        <begin position="172"/>
        <end position="189"/>
    </location>
</feature>
<evidence type="ECO:0000313" key="10">
    <source>
        <dbReference type="Proteomes" id="UP001324380"/>
    </source>
</evidence>
<dbReference type="InterPro" id="IPR050171">
    <property type="entry name" value="MFS_Transporters"/>
</dbReference>
<feature type="transmembrane region" description="Helical" evidence="7">
    <location>
        <begin position="346"/>
        <end position="369"/>
    </location>
</feature>
<dbReference type="EMBL" id="CP139558">
    <property type="protein sequence ID" value="WPU91767.1"/>
    <property type="molecule type" value="Genomic_DNA"/>
</dbReference>
<keyword evidence="4 7" id="KW-0812">Transmembrane</keyword>
<feature type="domain" description="Major facilitator superfamily (MFS) profile" evidence="8">
    <location>
        <begin position="19"/>
        <end position="399"/>
    </location>
</feature>
<evidence type="ECO:0000256" key="4">
    <source>
        <dbReference type="ARBA" id="ARBA00022692"/>
    </source>
</evidence>
<comment type="subcellular location">
    <subcellularLocation>
        <location evidence="1">Cell membrane</location>
        <topology evidence="1">Multi-pass membrane protein</topology>
    </subcellularLocation>
</comment>
<keyword evidence="5 7" id="KW-1133">Transmembrane helix</keyword>
<evidence type="ECO:0000256" key="6">
    <source>
        <dbReference type="ARBA" id="ARBA00023136"/>
    </source>
</evidence>
<evidence type="ECO:0000313" key="9">
    <source>
        <dbReference type="EMBL" id="WPU91767.1"/>
    </source>
</evidence>